<dbReference type="AlphaFoldDB" id="A0A417Y2X1"/>
<sequence>MCPVQTTVLLAEAPFTGADHPFTFADVEIDDPRPDEVLVRVVATGLCHTDLTVPTMLPAEMFPTVMGHEGTGVVEAVGADVRGIEVGDHVVMSFRSCRGCGPCEAGDVGYCEQHILLNYMGMRPDGSTTMRRGEQAVFGSFFGQSSFARHALAYADNCVVVPKHLDLALLAPFGCGFQTGAGTVLNVLRPTAAESLVVFGAGAVGLAAVAAACGAGAGTVVAVDPVASRRELAEWYGARALDPAAGPDPGSVVDRVKELTGGGASYAIDTTALPAVVQQAQHSLRSRGTLVALGLGAPEYPIDAIDLLQSGKIVRSSVEGDADPQLMIPELVRRRSEGAFDVDHLVATYPFERIADAIADTTAGKVVKAVLTW</sequence>
<dbReference type="InterPro" id="IPR002328">
    <property type="entry name" value="ADH_Zn_CS"/>
</dbReference>
<dbReference type="PANTHER" id="PTHR43350">
    <property type="entry name" value="NAD-DEPENDENT ALCOHOL DEHYDROGENASE"/>
    <property type="match status" value="1"/>
</dbReference>
<reference evidence="8 9" key="1">
    <citation type="submission" date="2018-09" db="EMBL/GenBank/DDBJ databases">
        <title>Genome sequencing of Nocardioides immobilis CCTCC AB 2017083 for comparison to Nocardioides silvaticus.</title>
        <authorList>
            <person name="Li C."/>
            <person name="Wang G."/>
        </authorList>
    </citation>
    <scope>NUCLEOTIDE SEQUENCE [LARGE SCALE GENOMIC DNA]</scope>
    <source>
        <strain evidence="8 9">CCTCC AB 2017083</strain>
    </source>
</reference>
<keyword evidence="4 6" id="KW-0862">Zinc</keyword>
<comment type="similarity">
    <text evidence="2 6">Belongs to the zinc-containing alcohol dehydrogenase family.</text>
</comment>
<dbReference type="GO" id="GO:0008270">
    <property type="term" value="F:zinc ion binding"/>
    <property type="evidence" value="ECO:0007669"/>
    <property type="project" value="InterPro"/>
</dbReference>
<evidence type="ECO:0000256" key="5">
    <source>
        <dbReference type="ARBA" id="ARBA00023002"/>
    </source>
</evidence>
<dbReference type="OrthoDB" id="334894at2"/>
<dbReference type="EMBL" id="QXGH01000015">
    <property type="protein sequence ID" value="RHW26925.1"/>
    <property type="molecule type" value="Genomic_DNA"/>
</dbReference>
<protein>
    <submittedName>
        <fullName evidence="8">NAD(P)-dependent alcohol dehydrogenase</fullName>
    </submittedName>
</protein>
<comment type="caution">
    <text evidence="8">The sequence shown here is derived from an EMBL/GenBank/DDBJ whole genome shotgun (WGS) entry which is preliminary data.</text>
</comment>
<dbReference type="InterPro" id="IPR013149">
    <property type="entry name" value="ADH-like_C"/>
</dbReference>
<gene>
    <name evidence="8" type="ORF">D0Z08_12110</name>
</gene>
<dbReference type="InterPro" id="IPR036291">
    <property type="entry name" value="NAD(P)-bd_dom_sf"/>
</dbReference>
<keyword evidence="9" id="KW-1185">Reference proteome</keyword>
<evidence type="ECO:0000256" key="1">
    <source>
        <dbReference type="ARBA" id="ARBA00001947"/>
    </source>
</evidence>
<dbReference type="PROSITE" id="PS00059">
    <property type="entry name" value="ADH_ZINC"/>
    <property type="match status" value="1"/>
</dbReference>
<accession>A0A417Y2X1</accession>
<feature type="domain" description="Enoyl reductase (ER)" evidence="7">
    <location>
        <begin position="17"/>
        <end position="371"/>
    </location>
</feature>
<dbReference type="InterPro" id="IPR013154">
    <property type="entry name" value="ADH-like_N"/>
</dbReference>
<proteinExistence type="inferred from homology"/>
<dbReference type="GO" id="GO:0016491">
    <property type="term" value="F:oxidoreductase activity"/>
    <property type="evidence" value="ECO:0007669"/>
    <property type="project" value="UniProtKB-KW"/>
</dbReference>
<evidence type="ECO:0000256" key="2">
    <source>
        <dbReference type="ARBA" id="ARBA00008072"/>
    </source>
</evidence>
<dbReference type="SUPFAM" id="SSF51735">
    <property type="entry name" value="NAD(P)-binding Rossmann-fold domains"/>
    <property type="match status" value="1"/>
</dbReference>
<dbReference type="Gene3D" id="3.40.50.720">
    <property type="entry name" value="NAD(P)-binding Rossmann-like Domain"/>
    <property type="match status" value="1"/>
</dbReference>
<dbReference type="CDD" id="cd08278">
    <property type="entry name" value="benzyl_alcohol_DH"/>
    <property type="match status" value="1"/>
</dbReference>
<dbReference type="Proteomes" id="UP000283644">
    <property type="component" value="Unassembled WGS sequence"/>
</dbReference>
<keyword evidence="5" id="KW-0560">Oxidoreductase</keyword>
<dbReference type="InterPro" id="IPR011032">
    <property type="entry name" value="GroES-like_sf"/>
</dbReference>
<dbReference type="Pfam" id="PF00107">
    <property type="entry name" value="ADH_zinc_N"/>
    <property type="match status" value="1"/>
</dbReference>
<comment type="cofactor">
    <cofactor evidence="1 6">
        <name>Zn(2+)</name>
        <dbReference type="ChEBI" id="CHEBI:29105"/>
    </cofactor>
</comment>
<name>A0A417Y2X1_9ACTN</name>
<organism evidence="8 9">
    <name type="scientific">Nocardioides immobilis</name>
    <dbReference type="NCBI Taxonomy" id="2049295"/>
    <lineage>
        <taxon>Bacteria</taxon>
        <taxon>Bacillati</taxon>
        <taxon>Actinomycetota</taxon>
        <taxon>Actinomycetes</taxon>
        <taxon>Propionibacteriales</taxon>
        <taxon>Nocardioidaceae</taxon>
        <taxon>Nocardioides</taxon>
    </lineage>
</organism>
<evidence type="ECO:0000259" key="7">
    <source>
        <dbReference type="SMART" id="SM00829"/>
    </source>
</evidence>
<keyword evidence="3 6" id="KW-0479">Metal-binding</keyword>
<dbReference type="InterPro" id="IPR020843">
    <property type="entry name" value="ER"/>
</dbReference>
<dbReference type="Gene3D" id="3.90.180.10">
    <property type="entry name" value="Medium-chain alcohol dehydrogenases, catalytic domain"/>
    <property type="match status" value="1"/>
</dbReference>
<dbReference type="Pfam" id="PF08240">
    <property type="entry name" value="ADH_N"/>
    <property type="match status" value="1"/>
</dbReference>
<dbReference type="SUPFAM" id="SSF50129">
    <property type="entry name" value="GroES-like"/>
    <property type="match status" value="1"/>
</dbReference>
<dbReference type="SMART" id="SM00829">
    <property type="entry name" value="PKS_ER"/>
    <property type="match status" value="1"/>
</dbReference>
<evidence type="ECO:0000256" key="4">
    <source>
        <dbReference type="ARBA" id="ARBA00022833"/>
    </source>
</evidence>
<evidence type="ECO:0000256" key="3">
    <source>
        <dbReference type="ARBA" id="ARBA00022723"/>
    </source>
</evidence>
<evidence type="ECO:0000313" key="8">
    <source>
        <dbReference type="EMBL" id="RHW26925.1"/>
    </source>
</evidence>
<evidence type="ECO:0000313" key="9">
    <source>
        <dbReference type="Proteomes" id="UP000283644"/>
    </source>
</evidence>
<evidence type="ECO:0000256" key="6">
    <source>
        <dbReference type="RuleBase" id="RU361277"/>
    </source>
</evidence>
<dbReference type="PANTHER" id="PTHR43350:SF21">
    <property type="entry name" value="S-NITROSOMYCOTHIOL REDUCTASE MSCR"/>
    <property type="match status" value="1"/>
</dbReference>